<dbReference type="InterPro" id="IPR003593">
    <property type="entry name" value="AAA+_ATPase"/>
</dbReference>
<comment type="similarity">
    <text evidence="8">Belongs to the ABC transporter superfamily. ABCB family. Heavy Metal importer (TC 3.A.1.210) subfamily.</text>
</comment>
<protein>
    <submittedName>
        <fullName evidence="13">Uncharacterized protein</fullName>
    </submittedName>
</protein>
<dbReference type="GO" id="GO:0005524">
    <property type="term" value="F:ATP binding"/>
    <property type="evidence" value="ECO:0007669"/>
    <property type="project" value="UniProtKB-KW"/>
</dbReference>
<keyword evidence="4" id="KW-0547">Nucleotide-binding</keyword>
<name>A0A507EGF2_9FUNG</name>
<evidence type="ECO:0000259" key="11">
    <source>
        <dbReference type="PROSITE" id="PS50893"/>
    </source>
</evidence>
<gene>
    <name evidence="13" type="ORF">CcCBS67573_g08716</name>
</gene>
<dbReference type="InterPro" id="IPR003439">
    <property type="entry name" value="ABC_transporter-like_ATP-bd"/>
</dbReference>
<dbReference type="PANTHER" id="PTHR24221:SF654">
    <property type="entry name" value="ATP-BINDING CASSETTE SUB-FAMILY B MEMBER 6"/>
    <property type="match status" value="1"/>
</dbReference>
<evidence type="ECO:0000313" key="14">
    <source>
        <dbReference type="Proteomes" id="UP000320333"/>
    </source>
</evidence>
<evidence type="ECO:0000256" key="1">
    <source>
        <dbReference type="ARBA" id="ARBA00004141"/>
    </source>
</evidence>
<dbReference type="SUPFAM" id="SSF52540">
    <property type="entry name" value="P-loop containing nucleoside triphosphate hydrolases"/>
    <property type="match status" value="1"/>
</dbReference>
<keyword evidence="7 10" id="KW-0472">Membrane</keyword>
<proteinExistence type="inferred from homology"/>
<evidence type="ECO:0000256" key="4">
    <source>
        <dbReference type="ARBA" id="ARBA00022741"/>
    </source>
</evidence>
<dbReference type="SMART" id="SM00382">
    <property type="entry name" value="AAA"/>
    <property type="match status" value="1"/>
</dbReference>
<dbReference type="OrthoDB" id="6500128at2759"/>
<dbReference type="InterPro" id="IPR011527">
    <property type="entry name" value="ABC1_TM_dom"/>
</dbReference>
<dbReference type="GO" id="GO:0016887">
    <property type="term" value="F:ATP hydrolysis activity"/>
    <property type="evidence" value="ECO:0007669"/>
    <property type="project" value="InterPro"/>
</dbReference>
<sequence length="879" mass="96866">MQVALVDVLDVSAAALISLFGLAGLLGLIRRTSNTINNGPSLSKHVQSSSALVTLTGLILILDAVDADSSGLDLRRGRARTRIACDGLVLFGWTALAVAHFIMGSWDPSRSLWERMRLWCVVRGAWIAAAVLDAAQISRVAASLISNRVAVGDLTTTDWMLLGFLVVRCIVECGSCVMLRAPFGRTGADEESALLEEDRPVSTESTSSWAKTFKHMRQLFPFLMPRGLYLRSMVGLCMGLLVCGRIVNVIVPLQYKMLVDTLTYLPPEESRSPYYAWGAVLAFCSLRYLQSSVGVISSLQSLCWIPVGQFNTREISVQMLRHLHSLSLQFHINRKTGEVLRVMDRGTSSVGSLLNAIVFNIIPIFVDIFIAVFWFIYMFDYLTGLIVLSTMVLYVTMTVVITEWRTKFRREMNALDSSSRARAVDSLLNFETVKYYNNENYEVNRFEKSILEYQNADWKSSASLTLLNMAQNTVITVGLACGSLLCAGRVVRGELTVGDFIMFITYIVQLYQPLNFFGTYYRVIQQNFIDMESMFDLLNENAAVKDEEFARDMTCSDGEIKFENVSFAYDARQPALENISFTVPAKTTTALVGQSGSGKSTVFRLLFRFYDPQSGRILIDGQDISKMTQSSLRRAIGVVPQDTVCFNDTIGYNIGYGDTNASTAAIEQAAQKAQIHDKILAFPDGYETKVGERGLRLSGGEKQRVAIARTLLKDPKIILLDEATSALDNTTEALIQRSLTELTSRRTTLVIAHRLSTIVDADCILVMKDGKIVEKGTHVDLLAAGEKRASLSGSDGKFKVGETEEMGWIGTYYQMWMRQLEDPSSGIDVLDGNDAQLDPMKPVMKIRVAPSVSGGAAKTNGGHGKHGGHGDSGGGSGFH</sequence>
<dbReference type="InterPro" id="IPR039421">
    <property type="entry name" value="Type_1_exporter"/>
</dbReference>
<evidence type="ECO:0000256" key="7">
    <source>
        <dbReference type="ARBA" id="ARBA00023136"/>
    </source>
</evidence>
<dbReference type="Gene3D" id="3.40.50.300">
    <property type="entry name" value="P-loop containing nucleotide triphosphate hydrolases"/>
    <property type="match status" value="1"/>
</dbReference>
<dbReference type="GO" id="GO:0005774">
    <property type="term" value="C:vacuolar membrane"/>
    <property type="evidence" value="ECO:0007669"/>
    <property type="project" value="TreeGrafter"/>
</dbReference>
<dbReference type="AlphaFoldDB" id="A0A507EGF2"/>
<dbReference type="PANTHER" id="PTHR24221">
    <property type="entry name" value="ATP-BINDING CASSETTE SUB-FAMILY B"/>
    <property type="match status" value="1"/>
</dbReference>
<dbReference type="Gene3D" id="1.20.1560.10">
    <property type="entry name" value="ABC transporter type 1, transmembrane domain"/>
    <property type="match status" value="1"/>
</dbReference>
<dbReference type="Pfam" id="PF00664">
    <property type="entry name" value="ABC_membrane"/>
    <property type="match status" value="1"/>
</dbReference>
<feature type="transmembrane region" description="Helical" evidence="10">
    <location>
        <begin position="228"/>
        <end position="253"/>
    </location>
</feature>
<dbReference type="CDD" id="cd18581">
    <property type="entry name" value="ABC_6TM_ABCB6"/>
    <property type="match status" value="1"/>
</dbReference>
<keyword evidence="5" id="KW-0067">ATP-binding</keyword>
<dbReference type="Pfam" id="PF00005">
    <property type="entry name" value="ABC_tran"/>
    <property type="match status" value="1"/>
</dbReference>
<dbReference type="EMBL" id="QEAP01000616">
    <property type="protein sequence ID" value="TPX63309.1"/>
    <property type="molecule type" value="Genomic_DNA"/>
</dbReference>
<evidence type="ECO:0000256" key="6">
    <source>
        <dbReference type="ARBA" id="ARBA00022989"/>
    </source>
</evidence>
<dbReference type="InterPro" id="IPR017871">
    <property type="entry name" value="ABC_transporter-like_CS"/>
</dbReference>
<dbReference type="PROSITE" id="PS50929">
    <property type="entry name" value="ABC_TM1F"/>
    <property type="match status" value="1"/>
</dbReference>
<organism evidence="13 14">
    <name type="scientific">Chytriomyces confervae</name>
    <dbReference type="NCBI Taxonomy" id="246404"/>
    <lineage>
        <taxon>Eukaryota</taxon>
        <taxon>Fungi</taxon>
        <taxon>Fungi incertae sedis</taxon>
        <taxon>Chytridiomycota</taxon>
        <taxon>Chytridiomycota incertae sedis</taxon>
        <taxon>Chytridiomycetes</taxon>
        <taxon>Chytridiales</taxon>
        <taxon>Chytriomycetaceae</taxon>
        <taxon>Chytriomyces</taxon>
    </lineage>
</organism>
<feature type="domain" description="ABC transporter" evidence="11">
    <location>
        <begin position="560"/>
        <end position="794"/>
    </location>
</feature>
<dbReference type="InterPro" id="IPR036640">
    <property type="entry name" value="ABC1_TM_sf"/>
</dbReference>
<keyword evidence="2" id="KW-0813">Transport</keyword>
<evidence type="ECO:0000256" key="3">
    <source>
        <dbReference type="ARBA" id="ARBA00022692"/>
    </source>
</evidence>
<keyword evidence="6 10" id="KW-1133">Transmembrane helix</keyword>
<accession>A0A507EGF2</accession>
<dbReference type="FunFam" id="3.40.50.300:FF:000186">
    <property type="entry name" value="ATP-binding cassette sub-family B member 7, mitochondrial"/>
    <property type="match status" value="1"/>
</dbReference>
<evidence type="ECO:0000256" key="9">
    <source>
        <dbReference type="SAM" id="MobiDB-lite"/>
    </source>
</evidence>
<feature type="transmembrane region" description="Helical" evidence="10">
    <location>
        <begin position="382"/>
        <end position="402"/>
    </location>
</feature>
<dbReference type="Proteomes" id="UP000320333">
    <property type="component" value="Unassembled WGS sequence"/>
</dbReference>
<feature type="transmembrane region" description="Helical" evidence="10">
    <location>
        <begin position="353"/>
        <end position="376"/>
    </location>
</feature>
<comment type="subcellular location">
    <subcellularLocation>
        <location evidence="1">Membrane</location>
        <topology evidence="1">Multi-pass membrane protein</topology>
    </subcellularLocation>
</comment>
<feature type="region of interest" description="Disordered" evidence="9">
    <location>
        <begin position="853"/>
        <end position="879"/>
    </location>
</feature>
<dbReference type="GO" id="GO:0140359">
    <property type="term" value="F:ABC-type transporter activity"/>
    <property type="evidence" value="ECO:0007669"/>
    <property type="project" value="InterPro"/>
</dbReference>
<feature type="compositionally biased region" description="Gly residues" evidence="9">
    <location>
        <begin position="870"/>
        <end position="879"/>
    </location>
</feature>
<evidence type="ECO:0000256" key="2">
    <source>
        <dbReference type="ARBA" id="ARBA00022448"/>
    </source>
</evidence>
<feature type="transmembrane region" description="Helical" evidence="10">
    <location>
        <begin position="87"/>
        <end position="106"/>
    </location>
</feature>
<evidence type="ECO:0000256" key="10">
    <source>
        <dbReference type="SAM" id="Phobius"/>
    </source>
</evidence>
<dbReference type="PROSITE" id="PS50893">
    <property type="entry name" value="ABC_TRANSPORTER_2"/>
    <property type="match status" value="1"/>
</dbReference>
<dbReference type="SUPFAM" id="SSF90123">
    <property type="entry name" value="ABC transporter transmembrane region"/>
    <property type="match status" value="1"/>
</dbReference>
<dbReference type="InterPro" id="IPR027417">
    <property type="entry name" value="P-loop_NTPase"/>
</dbReference>
<feature type="domain" description="ABC transmembrane type-1" evidence="12">
    <location>
        <begin position="236"/>
        <end position="526"/>
    </location>
</feature>
<comment type="caution">
    <text evidence="13">The sequence shown here is derived from an EMBL/GenBank/DDBJ whole genome shotgun (WGS) entry which is preliminary data.</text>
</comment>
<dbReference type="STRING" id="246404.A0A507EGF2"/>
<evidence type="ECO:0000256" key="5">
    <source>
        <dbReference type="ARBA" id="ARBA00022840"/>
    </source>
</evidence>
<dbReference type="PROSITE" id="PS00211">
    <property type="entry name" value="ABC_TRANSPORTER_1"/>
    <property type="match status" value="1"/>
</dbReference>
<evidence type="ECO:0000256" key="8">
    <source>
        <dbReference type="ARBA" id="ARBA00024363"/>
    </source>
</evidence>
<feature type="transmembrane region" description="Helical" evidence="10">
    <location>
        <begin position="12"/>
        <end position="29"/>
    </location>
</feature>
<keyword evidence="14" id="KW-1185">Reference proteome</keyword>
<evidence type="ECO:0000259" key="12">
    <source>
        <dbReference type="PROSITE" id="PS50929"/>
    </source>
</evidence>
<reference evidence="13 14" key="1">
    <citation type="journal article" date="2019" name="Sci. Rep.">
        <title>Comparative genomics of chytrid fungi reveal insights into the obligate biotrophic and pathogenic lifestyle of Synchytrium endobioticum.</title>
        <authorList>
            <person name="van de Vossenberg B.T.L.H."/>
            <person name="Warris S."/>
            <person name="Nguyen H.D.T."/>
            <person name="van Gent-Pelzer M.P.E."/>
            <person name="Joly D.L."/>
            <person name="van de Geest H.C."/>
            <person name="Bonants P.J.M."/>
            <person name="Smith D.S."/>
            <person name="Levesque C.A."/>
            <person name="van der Lee T.A.J."/>
        </authorList>
    </citation>
    <scope>NUCLEOTIDE SEQUENCE [LARGE SCALE GENOMIC DNA]</scope>
    <source>
        <strain evidence="13 14">CBS 675.73</strain>
    </source>
</reference>
<evidence type="ECO:0000313" key="13">
    <source>
        <dbReference type="EMBL" id="TPX63309.1"/>
    </source>
</evidence>
<dbReference type="CDD" id="cd03253">
    <property type="entry name" value="ABCC_ATM1_transporter"/>
    <property type="match status" value="1"/>
</dbReference>
<keyword evidence="3 10" id="KW-0812">Transmembrane</keyword>